<evidence type="ECO:0000313" key="2">
    <source>
        <dbReference type="Proteomes" id="UP000276133"/>
    </source>
</evidence>
<gene>
    <name evidence="1" type="ORF">BpHYR1_021240</name>
</gene>
<comment type="caution">
    <text evidence="1">The sequence shown here is derived from an EMBL/GenBank/DDBJ whole genome shotgun (WGS) entry which is preliminary data.</text>
</comment>
<organism evidence="1 2">
    <name type="scientific">Brachionus plicatilis</name>
    <name type="common">Marine rotifer</name>
    <name type="synonym">Brachionus muelleri</name>
    <dbReference type="NCBI Taxonomy" id="10195"/>
    <lineage>
        <taxon>Eukaryota</taxon>
        <taxon>Metazoa</taxon>
        <taxon>Spiralia</taxon>
        <taxon>Gnathifera</taxon>
        <taxon>Rotifera</taxon>
        <taxon>Eurotatoria</taxon>
        <taxon>Monogononta</taxon>
        <taxon>Pseudotrocha</taxon>
        <taxon>Ploima</taxon>
        <taxon>Brachionidae</taxon>
        <taxon>Brachionus</taxon>
    </lineage>
</organism>
<keyword evidence="2" id="KW-1185">Reference proteome</keyword>
<dbReference type="EMBL" id="REGN01000263">
    <property type="protein sequence ID" value="RNA43177.1"/>
    <property type="molecule type" value="Genomic_DNA"/>
</dbReference>
<name>A0A3M7T5G4_BRAPC</name>
<dbReference type="Proteomes" id="UP000276133">
    <property type="component" value="Unassembled WGS sequence"/>
</dbReference>
<accession>A0A3M7T5G4</accession>
<proteinExistence type="predicted"/>
<sequence length="67" mass="7837">MQNLGNILTLYRFSGCNIEQWNTLTKLFFILNVIISKHREHDNKIECFHNCFSHKSIEKSGLLLNGN</sequence>
<protein>
    <submittedName>
        <fullName evidence="1">Uncharacterized protein</fullName>
    </submittedName>
</protein>
<reference evidence="1 2" key="1">
    <citation type="journal article" date="2018" name="Sci. Rep.">
        <title>Genomic signatures of local adaptation to the degree of environmental predictability in rotifers.</title>
        <authorList>
            <person name="Franch-Gras L."/>
            <person name="Hahn C."/>
            <person name="Garcia-Roger E.M."/>
            <person name="Carmona M.J."/>
            <person name="Serra M."/>
            <person name="Gomez A."/>
        </authorList>
    </citation>
    <scope>NUCLEOTIDE SEQUENCE [LARGE SCALE GENOMIC DNA]</scope>
    <source>
        <strain evidence="1">HYR1</strain>
    </source>
</reference>
<dbReference type="AlphaFoldDB" id="A0A3M7T5G4"/>
<evidence type="ECO:0000313" key="1">
    <source>
        <dbReference type="EMBL" id="RNA43177.1"/>
    </source>
</evidence>